<organism evidence="2 3">
    <name type="scientific">Camellia sinensis var. sinensis</name>
    <name type="common">China tea</name>
    <dbReference type="NCBI Taxonomy" id="542762"/>
    <lineage>
        <taxon>Eukaryota</taxon>
        <taxon>Viridiplantae</taxon>
        <taxon>Streptophyta</taxon>
        <taxon>Embryophyta</taxon>
        <taxon>Tracheophyta</taxon>
        <taxon>Spermatophyta</taxon>
        <taxon>Magnoliopsida</taxon>
        <taxon>eudicotyledons</taxon>
        <taxon>Gunneridae</taxon>
        <taxon>Pentapetalae</taxon>
        <taxon>asterids</taxon>
        <taxon>Ericales</taxon>
        <taxon>Theaceae</taxon>
        <taxon>Camellia</taxon>
    </lineage>
</organism>
<keyword evidence="1" id="KW-1133">Transmembrane helix</keyword>
<name>A0A4S4DXS2_CAMSN</name>
<evidence type="ECO:0000313" key="3">
    <source>
        <dbReference type="Proteomes" id="UP000306102"/>
    </source>
</evidence>
<feature type="transmembrane region" description="Helical" evidence="1">
    <location>
        <begin position="14"/>
        <end position="33"/>
    </location>
</feature>
<protein>
    <submittedName>
        <fullName evidence="2">Uncharacterized protein</fullName>
    </submittedName>
</protein>
<dbReference type="Proteomes" id="UP000306102">
    <property type="component" value="Unassembled WGS sequence"/>
</dbReference>
<evidence type="ECO:0000256" key="1">
    <source>
        <dbReference type="SAM" id="Phobius"/>
    </source>
</evidence>
<dbReference type="AlphaFoldDB" id="A0A4S4DXS2"/>
<keyword evidence="1" id="KW-0812">Transmembrane</keyword>
<dbReference type="EMBL" id="SDRB02009449">
    <property type="protein sequence ID" value="THG08210.1"/>
    <property type="molecule type" value="Genomic_DNA"/>
</dbReference>
<keyword evidence="3" id="KW-1185">Reference proteome</keyword>
<gene>
    <name evidence="2" type="ORF">TEA_010749</name>
</gene>
<sequence>MTNTIPNAFKLDEASFWLLYGCFGPFGCFLAEWKLPVYDNTMGITLVTATTRQFGFQNSPPQPPQQHNSEGMALFKCQEIQDDVCFAEMIFCVLLMMLLLFTWYVTKCIFRANFVELDPQFHIVVGHICYRILAAGLNGYLATVTTLNTSSEQVALWCNSNYTLLVENGKFHLVNCCCTALLCVPSCSRNCYMDVVLGTICSGLM</sequence>
<reference evidence="2 3" key="1">
    <citation type="journal article" date="2018" name="Proc. Natl. Acad. Sci. U.S.A.">
        <title>Draft genome sequence of Camellia sinensis var. sinensis provides insights into the evolution of the tea genome and tea quality.</title>
        <authorList>
            <person name="Wei C."/>
            <person name="Yang H."/>
            <person name="Wang S."/>
            <person name="Zhao J."/>
            <person name="Liu C."/>
            <person name="Gao L."/>
            <person name="Xia E."/>
            <person name="Lu Y."/>
            <person name="Tai Y."/>
            <person name="She G."/>
            <person name="Sun J."/>
            <person name="Cao H."/>
            <person name="Tong W."/>
            <person name="Gao Q."/>
            <person name="Li Y."/>
            <person name="Deng W."/>
            <person name="Jiang X."/>
            <person name="Wang W."/>
            <person name="Chen Q."/>
            <person name="Zhang S."/>
            <person name="Li H."/>
            <person name="Wu J."/>
            <person name="Wang P."/>
            <person name="Li P."/>
            <person name="Shi C."/>
            <person name="Zheng F."/>
            <person name="Jian J."/>
            <person name="Huang B."/>
            <person name="Shan D."/>
            <person name="Shi M."/>
            <person name="Fang C."/>
            <person name="Yue Y."/>
            <person name="Li F."/>
            <person name="Li D."/>
            <person name="Wei S."/>
            <person name="Han B."/>
            <person name="Jiang C."/>
            <person name="Yin Y."/>
            <person name="Xia T."/>
            <person name="Zhang Z."/>
            <person name="Bennetzen J.L."/>
            <person name="Zhao S."/>
            <person name="Wan X."/>
        </authorList>
    </citation>
    <scope>NUCLEOTIDE SEQUENCE [LARGE SCALE GENOMIC DNA]</scope>
    <source>
        <strain evidence="3">cv. Shuchazao</strain>
        <tissue evidence="2">Leaf</tissue>
    </source>
</reference>
<feature type="transmembrane region" description="Helical" evidence="1">
    <location>
        <begin position="84"/>
        <end position="105"/>
    </location>
</feature>
<proteinExistence type="predicted"/>
<accession>A0A4S4DXS2</accession>
<keyword evidence="1" id="KW-0472">Membrane</keyword>
<comment type="caution">
    <text evidence="2">The sequence shown here is derived from an EMBL/GenBank/DDBJ whole genome shotgun (WGS) entry which is preliminary data.</text>
</comment>
<evidence type="ECO:0000313" key="2">
    <source>
        <dbReference type="EMBL" id="THG08210.1"/>
    </source>
</evidence>